<dbReference type="Proteomes" id="UP000003460">
    <property type="component" value="Unassembled WGS sequence"/>
</dbReference>
<evidence type="ECO:0000313" key="2">
    <source>
        <dbReference type="Proteomes" id="UP000003460"/>
    </source>
</evidence>
<keyword evidence="2" id="KW-1185">Reference proteome</keyword>
<protein>
    <submittedName>
        <fullName evidence="1">Uncharacterized protein</fullName>
    </submittedName>
</protein>
<accession>C9LJT6</accession>
<dbReference type="HOGENOM" id="CLU_3220340_0_0_10"/>
<comment type="caution">
    <text evidence="1">The sequence shown here is derived from an EMBL/GenBank/DDBJ whole genome shotgun (WGS) entry which is preliminary data.</text>
</comment>
<sequence length="44" mass="5060">MSALFLFLLSPCSLSSHYKLTDNIFCCISFLSVYEFSLSSRKIF</sequence>
<dbReference type="STRING" id="626522.GCWU000325_02500"/>
<gene>
    <name evidence="1" type="ORF">GCWU000325_02500</name>
</gene>
<evidence type="ECO:0000313" key="1">
    <source>
        <dbReference type="EMBL" id="EEX70458.1"/>
    </source>
</evidence>
<name>C9LJT6_9BACT</name>
<proteinExistence type="predicted"/>
<dbReference type="AlphaFoldDB" id="C9LJT6"/>
<reference evidence="1" key="1">
    <citation type="submission" date="2009-09" db="EMBL/GenBank/DDBJ databases">
        <authorList>
            <person name="Weinstock G."/>
            <person name="Sodergren E."/>
            <person name="Clifton S."/>
            <person name="Fulton L."/>
            <person name="Fulton B."/>
            <person name="Courtney L."/>
            <person name="Fronick C."/>
            <person name="Harrison M."/>
            <person name="Strong C."/>
            <person name="Farmer C."/>
            <person name="Delahaunty K."/>
            <person name="Markovic C."/>
            <person name="Hall O."/>
            <person name="Minx P."/>
            <person name="Tomlinson C."/>
            <person name="Mitreva M."/>
            <person name="Nelson J."/>
            <person name="Hou S."/>
            <person name="Wollam A."/>
            <person name="Pepin K.H."/>
            <person name="Johnson M."/>
            <person name="Bhonagiri V."/>
            <person name="Nash W.E."/>
            <person name="Warren W."/>
            <person name="Chinwalla A."/>
            <person name="Mardis E.R."/>
            <person name="Wilson R.K."/>
        </authorList>
    </citation>
    <scope>NUCLEOTIDE SEQUENCE [LARGE SCALE GENOMIC DNA]</scope>
    <source>
        <strain evidence="1">ATCC 51259</strain>
    </source>
</reference>
<organism evidence="1 2">
    <name type="scientific">Alloprevotella tannerae ATCC 51259</name>
    <dbReference type="NCBI Taxonomy" id="626522"/>
    <lineage>
        <taxon>Bacteria</taxon>
        <taxon>Pseudomonadati</taxon>
        <taxon>Bacteroidota</taxon>
        <taxon>Bacteroidia</taxon>
        <taxon>Bacteroidales</taxon>
        <taxon>Prevotellaceae</taxon>
        <taxon>Alloprevotella</taxon>
    </lineage>
</organism>
<dbReference type="EMBL" id="ACIJ02000028">
    <property type="protein sequence ID" value="EEX70458.1"/>
    <property type="molecule type" value="Genomic_DNA"/>
</dbReference>